<keyword evidence="2 6" id="KW-0227">DNA damage</keyword>
<keyword evidence="4 6" id="KW-0233">DNA recombination</keyword>
<dbReference type="Pfam" id="PF14520">
    <property type="entry name" value="HHH_5"/>
    <property type="match status" value="1"/>
</dbReference>
<comment type="similarity">
    <text evidence="6">Belongs to the RuvA family.</text>
</comment>
<dbReference type="GO" id="GO:0000400">
    <property type="term" value="F:four-way junction DNA binding"/>
    <property type="evidence" value="ECO:0007669"/>
    <property type="project" value="UniProtKB-UniRule"/>
</dbReference>
<sequence length="189" mass="19686">MIGKLTGVLSGPPREGVVLVEVGGVGYCVRVPLAIALTEGSLVSLYIHTAVREDAIDLYGFLEEAELLFFRQLMSVSGIGPKTALSIMSIGDTAALKRAIAAGDAAALHKLFGIGRKSAERLVVELRDKMVGSVSALSVSSDDADVVEALMALGYSAAECRAALKDIVGKGTKDRLGAALKRLGSRNTV</sequence>
<name>A0A1F4XXI8_9BACT</name>
<evidence type="ECO:0000256" key="3">
    <source>
        <dbReference type="ARBA" id="ARBA00023125"/>
    </source>
</evidence>
<dbReference type="Gene3D" id="1.10.150.20">
    <property type="entry name" value="5' to 3' exonuclease, C-terminal subdomain"/>
    <property type="match status" value="1"/>
</dbReference>
<comment type="subunit">
    <text evidence="6">Homotetramer. Forms an RuvA(8)-RuvB(12)-Holliday junction (HJ) complex. HJ DNA is sandwiched between 2 RuvA tetramers; dsDNA enters through RuvA and exits via RuvB. An RuvB hexamer assembles on each DNA strand where it exits the tetramer. Each RuvB hexamer is contacted by two RuvA subunits (via domain III) on 2 adjacent RuvB subunits; this complex drives branch migration. In the full resolvosome a probable DNA-RuvA(4)-RuvB(12)-RuvC(2) complex forms which resolves the HJ.</text>
</comment>
<reference evidence="8 9" key="1">
    <citation type="journal article" date="2016" name="Nat. Commun.">
        <title>Thousands of microbial genomes shed light on interconnected biogeochemical processes in an aquifer system.</title>
        <authorList>
            <person name="Anantharaman K."/>
            <person name="Brown C.T."/>
            <person name="Hug L.A."/>
            <person name="Sharon I."/>
            <person name="Castelle C.J."/>
            <person name="Probst A.J."/>
            <person name="Thomas B.C."/>
            <person name="Singh A."/>
            <person name="Wilkins M.J."/>
            <person name="Karaoz U."/>
            <person name="Brodie E.L."/>
            <person name="Williams K.H."/>
            <person name="Hubbard S.S."/>
            <person name="Banfield J.F."/>
        </authorList>
    </citation>
    <scope>NUCLEOTIDE SEQUENCE [LARGE SCALE GENOMIC DNA]</scope>
</reference>
<organism evidence="8 9">
    <name type="scientific">Candidatus Adlerbacteria bacterium RIFCSPLOWO2_01_FULL_54_21b</name>
    <dbReference type="NCBI Taxonomy" id="1797245"/>
    <lineage>
        <taxon>Bacteria</taxon>
        <taxon>Candidatus Adleribacteriota</taxon>
    </lineage>
</organism>
<dbReference type="GO" id="GO:0009379">
    <property type="term" value="C:Holliday junction helicase complex"/>
    <property type="evidence" value="ECO:0007669"/>
    <property type="project" value="InterPro"/>
</dbReference>
<gene>
    <name evidence="6" type="primary">ruvA</name>
    <name evidence="8" type="ORF">A2949_03090</name>
</gene>
<proteinExistence type="inferred from homology"/>
<comment type="function">
    <text evidence="6">The RuvA-RuvB-RuvC complex processes Holliday junction (HJ) DNA during genetic recombination and DNA repair, while the RuvA-RuvB complex plays an important role in the rescue of blocked DNA replication forks via replication fork reversal (RFR). RuvA specifically binds to HJ cruciform DNA, conferring on it an open structure. The RuvB hexamer acts as an ATP-dependent pump, pulling dsDNA into and through the RuvAB complex. HJ branch migration allows RuvC to scan DNA until it finds its consensus sequence, where it cleaves and resolves the cruciform DNA.</text>
</comment>
<dbReference type="InterPro" id="IPR003583">
    <property type="entry name" value="Hlx-hairpin-Hlx_DNA-bd_motif"/>
</dbReference>
<dbReference type="Pfam" id="PF07499">
    <property type="entry name" value="RuvA_C"/>
    <property type="match status" value="1"/>
</dbReference>
<dbReference type="GO" id="GO:0009378">
    <property type="term" value="F:four-way junction helicase activity"/>
    <property type="evidence" value="ECO:0007669"/>
    <property type="project" value="InterPro"/>
</dbReference>
<comment type="subcellular location">
    <subcellularLocation>
        <location evidence="6">Cytoplasm</location>
    </subcellularLocation>
</comment>
<dbReference type="InterPro" id="IPR036267">
    <property type="entry name" value="RuvA_C_sf"/>
</dbReference>
<dbReference type="SUPFAM" id="SSF50249">
    <property type="entry name" value="Nucleic acid-binding proteins"/>
    <property type="match status" value="1"/>
</dbReference>
<dbReference type="InterPro" id="IPR000085">
    <property type="entry name" value="RuvA"/>
</dbReference>
<comment type="domain">
    <text evidence="6">Has three domains with a flexible linker between the domains II and III and assumes an 'L' shape. Domain III is highly mobile and contacts RuvB.</text>
</comment>
<dbReference type="GO" id="GO:0048476">
    <property type="term" value="C:Holliday junction resolvase complex"/>
    <property type="evidence" value="ECO:0007669"/>
    <property type="project" value="UniProtKB-UniRule"/>
</dbReference>
<evidence type="ECO:0000313" key="9">
    <source>
        <dbReference type="Proteomes" id="UP000178585"/>
    </source>
</evidence>
<dbReference type="InterPro" id="IPR010994">
    <property type="entry name" value="RuvA_2-like"/>
</dbReference>
<dbReference type="Gene3D" id="2.40.50.140">
    <property type="entry name" value="Nucleic acid-binding proteins"/>
    <property type="match status" value="1"/>
</dbReference>
<dbReference type="SUPFAM" id="SSF46929">
    <property type="entry name" value="DNA helicase RuvA subunit, C-terminal domain"/>
    <property type="match status" value="1"/>
</dbReference>
<evidence type="ECO:0000256" key="6">
    <source>
        <dbReference type="HAMAP-Rule" id="MF_00031"/>
    </source>
</evidence>
<dbReference type="GO" id="GO:0005524">
    <property type="term" value="F:ATP binding"/>
    <property type="evidence" value="ECO:0007669"/>
    <property type="project" value="InterPro"/>
</dbReference>
<dbReference type="InterPro" id="IPR011114">
    <property type="entry name" value="RuvA_C"/>
</dbReference>
<comment type="caution">
    <text evidence="8">The sequence shown here is derived from an EMBL/GenBank/DDBJ whole genome shotgun (WGS) entry which is preliminary data.</text>
</comment>
<dbReference type="InterPro" id="IPR012340">
    <property type="entry name" value="NA-bd_OB-fold"/>
</dbReference>
<protein>
    <recommendedName>
        <fullName evidence="6">Holliday junction branch migration complex subunit RuvA</fullName>
    </recommendedName>
</protein>
<dbReference type="STRING" id="1797245.A2949_03090"/>
<keyword evidence="5 6" id="KW-0234">DNA repair</keyword>
<feature type="domain" description="Helix-hairpin-helix DNA-binding motif class 1" evidence="7">
    <location>
        <begin position="106"/>
        <end position="125"/>
    </location>
</feature>
<keyword evidence="8" id="KW-0347">Helicase</keyword>
<evidence type="ECO:0000313" key="8">
    <source>
        <dbReference type="EMBL" id="OGC86422.1"/>
    </source>
</evidence>
<dbReference type="SMART" id="SM00278">
    <property type="entry name" value="HhH1"/>
    <property type="match status" value="2"/>
</dbReference>
<dbReference type="AlphaFoldDB" id="A0A1F4XXI8"/>
<dbReference type="EMBL" id="MEWZ01000023">
    <property type="protein sequence ID" value="OGC86422.1"/>
    <property type="molecule type" value="Genomic_DNA"/>
</dbReference>
<keyword evidence="1 6" id="KW-0963">Cytoplasm</keyword>
<dbReference type="GO" id="GO:0006310">
    <property type="term" value="P:DNA recombination"/>
    <property type="evidence" value="ECO:0007669"/>
    <property type="project" value="UniProtKB-UniRule"/>
</dbReference>
<dbReference type="CDD" id="cd14332">
    <property type="entry name" value="UBA_RuvA_C"/>
    <property type="match status" value="1"/>
</dbReference>
<keyword evidence="8" id="KW-0067">ATP-binding</keyword>
<keyword evidence="8" id="KW-0547">Nucleotide-binding</keyword>
<keyword evidence="8" id="KW-0378">Hydrolase</keyword>
<dbReference type="GO" id="GO:0006281">
    <property type="term" value="P:DNA repair"/>
    <property type="evidence" value="ECO:0007669"/>
    <property type="project" value="UniProtKB-UniRule"/>
</dbReference>
<dbReference type="Pfam" id="PF01330">
    <property type="entry name" value="RuvA_N"/>
    <property type="match status" value="1"/>
</dbReference>
<dbReference type="HAMAP" id="MF_00031">
    <property type="entry name" value="DNA_HJ_migration_RuvA"/>
    <property type="match status" value="1"/>
</dbReference>
<evidence type="ECO:0000256" key="5">
    <source>
        <dbReference type="ARBA" id="ARBA00023204"/>
    </source>
</evidence>
<comment type="caution">
    <text evidence="6">Lacks conserved residue(s) required for the propagation of feature annotation.</text>
</comment>
<dbReference type="GO" id="GO:0005737">
    <property type="term" value="C:cytoplasm"/>
    <property type="evidence" value="ECO:0007669"/>
    <property type="project" value="UniProtKB-SubCell"/>
</dbReference>
<evidence type="ECO:0000256" key="2">
    <source>
        <dbReference type="ARBA" id="ARBA00022763"/>
    </source>
</evidence>
<feature type="region of interest" description="Domain III" evidence="6">
    <location>
        <begin position="145"/>
        <end position="189"/>
    </location>
</feature>
<keyword evidence="3 6" id="KW-0238">DNA-binding</keyword>
<evidence type="ECO:0000256" key="1">
    <source>
        <dbReference type="ARBA" id="ARBA00022490"/>
    </source>
</evidence>
<dbReference type="InterPro" id="IPR013849">
    <property type="entry name" value="DNA_helicase_Holl-junc_RuvA_I"/>
</dbReference>
<evidence type="ECO:0000256" key="4">
    <source>
        <dbReference type="ARBA" id="ARBA00023172"/>
    </source>
</evidence>
<dbReference type="NCBIfam" id="TIGR00084">
    <property type="entry name" value="ruvA"/>
    <property type="match status" value="1"/>
</dbReference>
<evidence type="ECO:0000259" key="7">
    <source>
        <dbReference type="SMART" id="SM00278"/>
    </source>
</evidence>
<dbReference type="SUPFAM" id="SSF47781">
    <property type="entry name" value="RuvA domain 2-like"/>
    <property type="match status" value="1"/>
</dbReference>
<accession>A0A1F4XXI8</accession>
<feature type="domain" description="Helix-hairpin-helix DNA-binding motif class 1" evidence="7">
    <location>
        <begin position="71"/>
        <end position="90"/>
    </location>
</feature>
<dbReference type="Proteomes" id="UP000178585">
    <property type="component" value="Unassembled WGS sequence"/>
</dbReference>